<protein>
    <submittedName>
        <fullName evidence="1">Uncharacterized protein</fullName>
    </submittedName>
</protein>
<dbReference type="Proteomes" id="UP000265520">
    <property type="component" value="Unassembled WGS sequence"/>
</dbReference>
<evidence type="ECO:0000313" key="1">
    <source>
        <dbReference type="EMBL" id="MCI87582.1"/>
    </source>
</evidence>
<proteinExistence type="predicted"/>
<dbReference type="AlphaFoldDB" id="A0A392VJI2"/>
<comment type="caution">
    <text evidence="1">The sequence shown here is derived from an EMBL/GenBank/DDBJ whole genome shotgun (WGS) entry which is preliminary data.</text>
</comment>
<reference evidence="1 2" key="1">
    <citation type="journal article" date="2018" name="Front. Plant Sci.">
        <title>Red Clover (Trifolium pratense) and Zigzag Clover (T. medium) - A Picture of Genomic Similarities and Differences.</title>
        <authorList>
            <person name="Dluhosova J."/>
            <person name="Istvanek J."/>
            <person name="Nedelnik J."/>
            <person name="Repkova J."/>
        </authorList>
    </citation>
    <scope>NUCLEOTIDE SEQUENCE [LARGE SCALE GENOMIC DNA]</scope>
    <source>
        <strain evidence="2">cv. 10/8</strain>
        <tissue evidence="1">Leaf</tissue>
    </source>
</reference>
<dbReference type="EMBL" id="LXQA011169766">
    <property type="protein sequence ID" value="MCI87582.1"/>
    <property type="molecule type" value="Genomic_DNA"/>
</dbReference>
<keyword evidence="2" id="KW-1185">Reference proteome</keyword>
<evidence type="ECO:0000313" key="2">
    <source>
        <dbReference type="Proteomes" id="UP000265520"/>
    </source>
</evidence>
<sequence>MKPRHWAEVVNELPLGRIVQENPSSIPGGNDSWPDFTYFAAELWITGAPFP</sequence>
<organism evidence="1 2">
    <name type="scientific">Trifolium medium</name>
    <dbReference type="NCBI Taxonomy" id="97028"/>
    <lineage>
        <taxon>Eukaryota</taxon>
        <taxon>Viridiplantae</taxon>
        <taxon>Streptophyta</taxon>
        <taxon>Embryophyta</taxon>
        <taxon>Tracheophyta</taxon>
        <taxon>Spermatophyta</taxon>
        <taxon>Magnoliopsida</taxon>
        <taxon>eudicotyledons</taxon>
        <taxon>Gunneridae</taxon>
        <taxon>Pentapetalae</taxon>
        <taxon>rosids</taxon>
        <taxon>fabids</taxon>
        <taxon>Fabales</taxon>
        <taxon>Fabaceae</taxon>
        <taxon>Papilionoideae</taxon>
        <taxon>50 kb inversion clade</taxon>
        <taxon>NPAAA clade</taxon>
        <taxon>Hologalegina</taxon>
        <taxon>IRL clade</taxon>
        <taxon>Trifolieae</taxon>
        <taxon>Trifolium</taxon>
    </lineage>
</organism>
<accession>A0A392VJI2</accession>
<name>A0A392VJI2_9FABA</name>